<reference evidence="2" key="1">
    <citation type="submission" date="2021-01" db="EMBL/GenBank/DDBJ databases">
        <title>Whole genome shotgun sequence of Cellulomonas chitinilytica NBRC 110799.</title>
        <authorList>
            <person name="Komaki H."/>
            <person name="Tamura T."/>
        </authorList>
    </citation>
    <scope>NUCLEOTIDE SEQUENCE</scope>
    <source>
        <strain evidence="2">NBRC 110799</strain>
    </source>
</reference>
<gene>
    <name evidence="2" type="ORF">Cch01nite_31480</name>
</gene>
<dbReference type="EMBL" id="BONK01000011">
    <property type="protein sequence ID" value="GIG22424.1"/>
    <property type="molecule type" value="Genomic_DNA"/>
</dbReference>
<keyword evidence="3" id="KW-1185">Reference proteome</keyword>
<evidence type="ECO:0000313" key="3">
    <source>
        <dbReference type="Proteomes" id="UP000632740"/>
    </source>
</evidence>
<dbReference type="RefSeq" id="WP_203757151.1">
    <property type="nucleotide sequence ID" value="NZ_BONK01000011.1"/>
</dbReference>
<proteinExistence type="predicted"/>
<feature type="region of interest" description="Disordered" evidence="1">
    <location>
        <begin position="28"/>
        <end position="50"/>
    </location>
</feature>
<name>A0A919P7L2_9CELL</name>
<organism evidence="2 3">
    <name type="scientific">Cellulomonas chitinilytica</name>
    <dbReference type="NCBI Taxonomy" id="398759"/>
    <lineage>
        <taxon>Bacteria</taxon>
        <taxon>Bacillati</taxon>
        <taxon>Actinomycetota</taxon>
        <taxon>Actinomycetes</taxon>
        <taxon>Micrococcales</taxon>
        <taxon>Cellulomonadaceae</taxon>
        <taxon>Cellulomonas</taxon>
    </lineage>
</organism>
<sequence length="66" mass="6904">MSSHPGATRATAHVTPWLREVLLPSDIAPLPAPAPADDDAVDPWDPPDLRMLRAASSPVLAAGRQG</sequence>
<accession>A0A919P7L2</accession>
<evidence type="ECO:0000313" key="2">
    <source>
        <dbReference type="EMBL" id="GIG22424.1"/>
    </source>
</evidence>
<dbReference type="AlphaFoldDB" id="A0A919P7L2"/>
<dbReference type="Proteomes" id="UP000632740">
    <property type="component" value="Unassembled WGS sequence"/>
</dbReference>
<evidence type="ECO:0000256" key="1">
    <source>
        <dbReference type="SAM" id="MobiDB-lite"/>
    </source>
</evidence>
<protein>
    <submittedName>
        <fullName evidence="2">Uncharacterized protein</fullName>
    </submittedName>
</protein>
<comment type="caution">
    <text evidence="2">The sequence shown here is derived from an EMBL/GenBank/DDBJ whole genome shotgun (WGS) entry which is preliminary data.</text>
</comment>